<accession>A0A2S8SS27</accession>
<gene>
    <name evidence="2" type="ORF">B1R32_11061</name>
</gene>
<feature type="region of interest" description="Disordered" evidence="1">
    <location>
        <begin position="64"/>
        <end position="94"/>
    </location>
</feature>
<dbReference type="InParanoid" id="A0A2S8SS27"/>
<protein>
    <submittedName>
        <fullName evidence="2">Uncharacterized protein</fullName>
    </submittedName>
</protein>
<dbReference type="Proteomes" id="UP000237684">
    <property type="component" value="Unassembled WGS sequence"/>
</dbReference>
<sequence length="184" mass="19951">MQKQRAWQKERLMAWLWSGCLALWHDRTRRRALPLLLAALLLLVPSFPASADCPCELGEAAHAPAHHHEASDAHAHGEREFHSAEQDHAVTQSPVAQSPVAFSLRTAECCSCPRPPLSVVAVAVPAPSTISADYQALIYAGVHLLPAYRFDVLSGLFGRAGPPNDKPQLLFLASLVGRAPPVSF</sequence>
<comment type="caution">
    <text evidence="2">The sequence shown here is derived from an EMBL/GenBank/DDBJ whole genome shotgun (WGS) entry which is preliminary data.</text>
</comment>
<reference evidence="2 3" key="1">
    <citation type="journal article" date="2018" name="Syst. Appl. Microbiol.">
        <title>Abditibacterium utsteinense sp. nov., the first cultivated member of candidate phylum FBP, isolated from ice-free Antarctic soil samples.</title>
        <authorList>
            <person name="Tahon G."/>
            <person name="Tytgat B."/>
            <person name="Lebbe L."/>
            <person name="Carlier A."/>
            <person name="Willems A."/>
        </authorList>
    </citation>
    <scope>NUCLEOTIDE SEQUENCE [LARGE SCALE GENOMIC DNA]</scope>
    <source>
        <strain evidence="2 3">LMG 29911</strain>
    </source>
</reference>
<evidence type="ECO:0000256" key="1">
    <source>
        <dbReference type="SAM" id="MobiDB-lite"/>
    </source>
</evidence>
<dbReference type="AlphaFoldDB" id="A0A2S8SS27"/>
<proteinExistence type="predicted"/>
<organism evidence="2 3">
    <name type="scientific">Abditibacterium utsteinense</name>
    <dbReference type="NCBI Taxonomy" id="1960156"/>
    <lineage>
        <taxon>Bacteria</taxon>
        <taxon>Pseudomonadati</taxon>
        <taxon>Abditibacteriota</taxon>
        <taxon>Abditibacteriia</taxon>
        <taxon>Abditibacteriales</taxon>
        <taxon>Abditibacteriaceae</taxon>
        <taxon>Abditibacterium</taxon>
    </lineage>
</organism>
<feature type="compositionally biased region" description="Basic and acidic residues" evidence="1">
    <location>
        <begin position="66"/>
        <end position="88"/>
    </location>
</feature>
<keyword evidence="3" id="KW-1185">Reference proteome</keyword>
<evidence type="ECO:0000313" key="2">
    <source>
        <dbReference type="EMBL" id="PQV63595.1"/>
    </source>
</evidence>
<dbReference type="RefSeq" id="WP_123580623.1">
    <property type="nucleotide sequence ID" value="NZ_NIGF01000010.1"/>
</dbReference>
<dbReference type="EMBL" id="NIGF01000010">
    <property type="protein sequence ID" value="PQV63595.1"/>
    <property type="molecule type" value="Genomic_DNA"/>
</dbReference>
<evidence type="ECO:0000313" key="3">
    <source>
        <dbReference type="Proteomes" id="UP000237684"/>
    </source>
</evidence>
<name>A0A2S8SS27_9BACT</name>